<dbReference type="FunFam" id="4.10.740.10:FF:000001">
    <property type="entry name" value="vitamin K-dependent protein S"/>
    <property type="match status" value="1"/>
</dbReference>
<keyword evidence="11" id="KW-0677">Repeat</keyword>
<dbReference type="InterPro" id="IPR017857">
    <property type="entry name" value="Coagulation_fac-like_Gla_dom"/>
</dbReference>
<feature type="active site" description="Charge relay system" evidence="19">
    <location>
        <position position="347"/>
    </location>
</feature>
<dbReference type="EC" id="3.4.21.21" evidence="3"/>
<comment type="function">
    <text evidence="18">Initiates the extrinsic pathway of blood coagulation. Serine protease that circulates in the blood in a zymogen form. Factor VII is converted to factor VIIa by factor Xa, factor XIIa, factor IXa, or thrombin by minor proteolysis. In the presence of tissue factor and calcium ions, factor VIIa then converts factor X to factor Xa by limited proteolysis. Factor VIIa also converts factor IX to factor IXa in the presence of tissue factor and calcium.</text>
</comment>
<reference evidence="25" key="1">
    <citation type="journal article" date="2023" name="Science">
        <title>Genome structures resolve the early diversification of teleost fishes.</title>
        <authorList>
            <person name="Parey E."/>
            <person name="Louis A."/>
            <person name="Montfort J."/>
            <person name="Bouchez O."/>
            <person name="Roques C."/>
            <person name="Iampietro C."/>
            <person name="Lluch J."/>
            <person name="Castinel A."/>
            <person name="Donnadieu C."/>
            <person name="Desvignes T."/>
            <person name="Floi Bucao C."/>
            <person name="Jouanno E."/>
            <person name="Wen M."/>
            <person name="Mejri S."/>
            <person name="Dirks R."/>
            <person name="Jansen H."/>
            <person name="Henkel C."/>
            <person name="Chen W.J."/>
            <person name="Zahm M."/>
            <person name="Cabau C."/>
            <person name="Klopp C."/>
            <person name="Thompson A.W."/>
            <person name="Robinson-Rechavi M."/>
            <person name="Braasch I."/>
            <person name="Lecointre G."/>
            <person name="Bobe J."/>
            <person name="Postlethwait J.H."/>
            <person name="Berthelot C."/>
            <person name="Roest Crollius H."/>
            <person name="Guiguen Y."/>
        </authorList>
    </citation>
    <scope>NUCLEOTIDE SEQUENCE</scope>
    <source>
        <strain evidence="25">Concon-B</strain>
    </source>
</reference>
<dbReference type="PROSITE" id="PS50026">
    <property type="entry name" value="EGF_3"/>
    <property type="match status" value="1"/>
</dbReference>
<dbReference type="SMART" id="SM00069">
    <property type="entry name" value="GLA"/>
    <property type="match status" value="1"/>
</dbReference>
<gene>
    <name evidence="25" type="ORF">COCON_G00195830</name>
</gene>
<dbReference type="PIRSF" id="PIRSF001143">
    <property type="entry name" value="Factor_X"/>
    <property type="match status" value="1"/>
</dbReference>
<feature type="active site" description="Charge relay system" evidence="19">
    <location>
        <position position="299"/>
    </location>
</feature>
<evidence type="ECO:0000256" key="9">
    <source>
        <dbReference type="ARBA" id="ARBA00022685"/>
    </source>
</evidence>
<evidence type="ECO:0000256" key="17">
    <source>
        <dbReference type="ARBA" id="ARBA00030307"/>
    </source>
</evidence>
<dbReference type="PROSITE" id="PS00011">
    <property type="entry name" value="GLA_1"/>
    <property type="match status" value="1"/>
</dbReference>
<dbReference type="GO" id="GO:0005509">
    <property type="term" value="F:calcium ion binding"/>
    <property type="evidence" value="ECO:0007669"/>
    <property type="project" value="InterPro"/>
</dbReference>
<evidence type="ECO:0000256" key="15">
    <source>
        <dbReference type="ARBA" id="ARBA00023157"/>
    </source>
</evidence>
<dbReference type="InterPro" id="IPR001881">
    <property type="entry name" value="EGF-like_Ca-bd_dom"/>
</dbReference>
<dbReference type="SUPFAM" id="SSF50494">
    <property type="entry name" value="Trypsin-like serine proteases"/>
    <property type="match status" value="1"/>
</dbReference>
<keyword evidence="8 21" id="KW-0645">Protease</keyword>
<dbReference type="InterPro" id="IPR050442">
    <property type="entry name" value="Peptidase_S1_coag_factors"/>
</dbReference>
<evidence type="ECO:0000256" key="20">
    <source>
        <dbReference type="PROSITE-ProRule" id="PRU00076"/>
    </source>
</evidence>
<dbReference type="GO" id="GO:0007596">
    <property type="term" value="P:blood coagulation"/>
    <property type="evidence" value="ECO:0007669"/>
    <property type="project" value="InterPro"/>
</dbReference>
<dbReference type="SMART" id="SM00179">
    <property type="entry name" value="EGF_CA"/>
    <property type="match status" value="1"/>
</dbReference>
<keyword evidence="6" id="KW-0964">Secreted</keyword>
<dbReference type="EMBL" id="JAFJMO010000015">
    <property type="protein sequence ID" value="KAJ8255719.1"/>
    <property type="molecule type" value="Genomic_DNA"/>
</dbReference>
<comment type="subcellular location">
    <subcellularLocation>
        <location evidence="2">Secreted</location>
    </subcellularLocation>
</comment>
<keyword evidence="10" id="KW-0732">Signal</keyword>
<dbReference type="FunFam" id="2.40.10.10:FF:000013">
    <property type="entry name" value="Coagulation factor X"/>
    <property type="match status" value="1"/>
</dbReference>
<comment type="caution">
    <text evidence="20">Lacks conserved residue(s) required for the propagation of feature annotation.</text>
</comment>
<dbReference type="PANTHER" id="PTHR24278">
    <property type="entry name" value="COAGULATION FACTOR"/>
    <property type="match status" value="1"/>
</dbReference>
<dbReference type="InterPro" id="IPR018114">
    <property type="entry name" value="TRYPSIN_HIS"/>
</dbReference>
<dbReference type="GO" id="GO:0005615">
    <property type="term" value="C:extracellular space"/>
    <property type="evidence" value="ECO:0007669"/>
    <property type="project" value="TreeGrafter"/>
</dbReference>
<evidence type="ECO:0000259" key="22">
    <source>
        <dbReference type="PROSITE" id="PS50026"/>
    </source>
</evidence>
<keyword evidence="16" id="KW-0325">Glycoprotein</keyword>
<dbReference type="SUPFAM" id="SSF57630">
    <property type="entry name" value="GLA-domain"/>
    <property type="match status" value="1"/>
</dbReference>
<keyword evidence="26" id="KW-1185">Reference proteome</keyword>
<dbReference type="PROSITE" id="PS00135">
    <property type="entry name" value="TRYPSIN_SER"/>
    <property type="match status" value="1"/>
</dbReference>
<dbReference type="PROSITE" id="PS01186">
    <property type="entry name" value="EGF_2"/>
    <property type="match status" value="1"/>
</dbReference>
<dbReference type="InterPro" id="IPR033116">
    <property type="entry name" value="TRYPSIN_SER"/>
</dbReference>
<feature type="active site" description="Charge relay system" evidence="19">
    <location>
        <position position="444"/>
    </location>
</feature>
<keyword evidence="5" id="KW-0301">Gamma-carboxyglutamic acid</keyword>
<comment type="caution">
    <text evidence="25">The sequence shown here is derived from an EMBL/GenBank/DDBJ whole genome shotgun (WGS) entry which is preliminary data.</text>
</comment>
<dbReference type="InterPro" id="IPR009003">
    <property type="entry name" value="Peptidase_S1_PA"/>
</dbReference>
<keyword evidence="15 20" id="KW-1015">Disulfide bond</keyword>
<dbReference type="Proteomes" id="UP001152803">
    <property type="component" value="Unassembled WGS sequence"/>
</dbReference>
<dbReference type="InterPro" id="IPR000742">
    <property type="entry name" value="EGF"/>
</dbReference>
<sequence>MTTERIWRRGQLSSQWEEFISGSRGEEMGRGERGWHRRVKTEVRLWSLGRRGRDWSDMWQSFTMWLRIACLLLGLSYSTPASVFQGRDQAHSLLDRAKRANSGWLEEMKAGNLERECLEEVCSYEEAREVFEHDQATNEFWKLYNVADYCHSSPCQNNGTCSNQPSSYGCLCPLGFSGRNCELEFKLVPDTCLHENGGCEHFCEEGGGSRNCSCAAGYVLAADGQRCLAEEMYPCGTVPVLQGILSEKRNLPDDPRSRIVGGTECPKGHCPWQVLLVYGQKGFCGGVIYTATWILTATHCLENIDVRHLKVVAGEHNLDVEEGSEQTVQVVEMVPHPAYVVKTADNDIALLRLAEPIRFSPYAVPACLPRRALAEQELWAVHLHTVSGWGRRSELGPTSRILRKLDVPRIRTQDCVENSGVTVTANMFCAGYIEGKQDSCKGDSGGPLVTRYRQTWFLLGIVSWGKGCARPGNYGIYTRVSNYLDWIHEHTAKQAVNGTETKI</sequence>
<dbReference type="GO" id="GO:0004252">
    <property type="term" value="F:serine-type endopeptidase activity"/>
    <property type="evidence" value="ECO:0007669"/>
    <property type="project" value="UniProtKB-EC"/>
</dbReference>
<dbReference type="Pfam" id="PF14670">
    <property type="entry name" value="FXa_inhibition"/>
    <property type="match status" value="1"/>
</dbReference>
<dbReference type="Gene3D" id="2.40.10.10">
    <property type="entry name" value="Trypsin-like serine proteases"/>
    <property type="match status" value="2"/>
</dbReference>
<keyword evidence="13" id="KW-0106">Calcium</keyword>
<dbReference type="InterPro" id="IPR043504">
    <property type="entry name" value="Peptidase_S1_PA_chymotrypsin"/>
</dbReference>
<keyword evidence="21" id="KW-0720">Serine protease</keyword>
<dbReference type="SMART" id="SM00181">
    <property type="entry name" value="EGF"/>
    <property type="match status" value="2"/>
</dbReference>
<dbReference type="FunFam" id="2.10.25.10:FF:000109">
    <property type="entry name" value="Notch homolog 4, [Drosophila]"/>
    <property type="match status" value="1"/>
</dbReference>
<dbReference type="Pfam" id="PF00008">
    <property type="entry name" value="EGF"/>
    <property type="match status" value="1"/>
</dbReference>
<evidence type="ECO:0000313" key="26">
    <source>
        <dbReference type="Proteomes" id="UP001152803"/>
    </source>
</evidence>
<evidence type="ECO:0000256" key="21">
    <source>
        <dbReference type="RuleBase" id="RU363034"/>
    </source>
</evidence>
<dbReference type="PROSITE" id="PS50998">
    <property type="entry name" value="GLA_2"/>
    <property type="match status" value="1"/>
</dbReference>
<name>A0A9Q1D1S6_CONCO</name>
<dbReference type="OrthoDB" id="10004439at2759"/>
<dbReference type="InterPro" id="IPR000294">
    <property type="entry name" value="GLA_domain"/>
</dbReference>
<dbReference type="Pfam" id="PF00089">
    <property type="entry name" value="Trypsin"/>
    <property type="match status" value="1"/>
</dbReference>
<feature type="domain" description="Peptidase S1" evidence="23">
    <location>
        <begin position="259"/>
        <end position="492"/>
    </location>
</feature>
<evidence type="ECO:0000313" key="25">
    <source>
        <dbReference type="EMBL" id="KAJ8255719.1"/>
    </source>
</evidence>
<feature type="domain" description="EGF-like" evidence="22">
    <location>
        <begin position="146"/>
        <end position="182"/>
    </location>
</feature>
<dbReference type="Gene3D" id="2.10.25.10">
    <property type="entry name" value="Laminin"/>
    <property type="match status" value="2"/>
</dbReference>
<dbReference type="PANTHER" id="PTHR24278:SF26">
    <property type="entry name" value="COAGULATION FACTOR VII"/>
    <property type="match status" value="1"/>
</dbReference>
<comment type="catalytic activity">
    <reaction evidence="1">
        <text>Selective cleavage of Arg-|-Ile bond in factor X to form factor Xa.</text>
        <dbReference type="EC" id="3.4.21.21"/>
    </reaction>
</comment>
<dbReference type="PRINTS" id="PR00001">
    <property type="entry name" value="GLABLOOD"/>
</dbReference>
<keyword evidence="14" id="KW-0865">Zymogen</keyword>
<dbReference type="Pfam" id="PF00594">
    <property type="entry name" value="Gla"/>
    <property type="match status" value="1"/>
</dbReference>
<dbReference type="Gene3D" id="4.10.740.10">
    <property type="entry name" value="Coagulation Factor IX"/>
    <property type="match status" value="1"/>
</dbReference>
<evidence type="ECO:0000256" key="4">
    <source>
        <dbReference type="ARBA" id="ARBA00015530"/>
    </source>
</evidence>
<accession>A0A9Q1D1S6</accession>
<dbReference type="AlphaFoldDB" id="A0A9Q1D1S6"/>
<dbReference type="PROSITE" id="PS50240">
    <property type="entry name" value="TRYPSIN_DOM"/>
    <property type="match status" value="1"/>
</dbReference>
<evidence type="ECO:0000256" key="5">
    <source>
        <dbReference type="ARBA" id="ARBA00022479"/>
    </source>
</evidence>
<dbReference type="CDD" id="cd00054">
    <property type="entry name" value="EGF_CA"/>
    <property type="match status" value="1"/>
</dbReference>
<evidence type="ECO:0000256" key="1">
    <source>
        <dbReference type="ARBA" id="ARBA00001355"/>
    </source>
</evidence>
<feature type="domain" description="Gla" evidence="24">
    <location>
        <begin position="100"/>
        <end position="146"/>
    </location>
</feature>
<evidence type="ECO:0000259" key="23">
    <source>
        <dbReference type="PROSITE" id="PS50240"/>
    </source>
</evidence>
<dbReference type="PROSITE" id="PS00134">
    <property type="entry name" value="TRYPSIN_HIS"/>
    <property type="match status" value="1"/>
</dbReference>
<evidence type="ECO:0000256" key="14">
    <source>
        <dbReference type="ARBA" id="ARBA00023145"/>
    </source>
</evidence>
<evidence type="ECO:0000256" key="12">
    <source>
        <dbReference type="ARBA" id="ARBA00022801"/>
    </source>
</evidence>
<evidence type="ECO:0000256" key="18">
    <source>
        <dbReference type="ARBA" id="ARBA00056668"/>
    </source>
</evidence>
<dbReference type="GO" id="GO:0006508">
    <property type="term" value="P:proteolysis"/>
    <property type="evidence" value="ECO:0007669"/>
    <property type="project" value="UniProtKB-KW"/>
</dbReference>
<keyword evidence="9" id="KW-0165">Cleavage on pair of basic residues</keyword>
<dbReference type="InterPro" id="IPR012224">
    <property type="entry name" value="Pept_S1A_FX"/>
</dbReference>
<evidence type="ECO:0000256" key="13">
    <source>
        <dbReference type="ARBA" id="ARBA00022837"/>
    </source>
</evidence>
<evidence type="ECO:0000256" key="8">
    <source>
        <dbReference type="ARBA" id="ARBA00022670"/>
    </source>
</evidence>
<evidence type="ECO:0000256" key="3">
    <source>
        <dbReference type="ARBA" id="ARBA00012069"/>
    </source>
</evidence>
<dbReference type="InterPro" id="IPR000152">
    <property type="entry name" value="EGF-type_Asp/Asn_hydroxyl_site"/>
</dbReference>
<evidence type="ECO:0000256" key="16">
    <source>
        <dbReference type="ARBA" id="ARBA00023180"/>
    </source>
</evidence>
<organism evidence="25 26">
    <name type="scientific">Conger conger</name>
    <name type="common">Conger eel</name>
    <name type="synonym">Muraena conger</name>
    <dbReference type="NCBI Taxonomy" id="82655"/>
    <lineage>
        <taxon>Eukaryota</taxon>
        <taxon>Metazoa</taxon>
        <taxon>Chordata</taxon>
        <taxon>Craniata</taxon>
        <taxon>Vertebrata</taxon>
        <taxon>Euteleostomi</taxon>
        <taxon>Actinopterygii</taxon>
        <taxon>Neopterygii</taxon>
        <taxon>Teleostei</taxon>
        <taxon>Anguilliformes</taxon>
        <taxon>Congridae</taxon>
        <taxon>Conger</taxon>
    </lineage>
</organism>
<evidence type="ECO:0000256" key="2">
    <source>
        <dbReference type="ARBA" id="ARBA00004613"/>
    </source>
</evidence>
<protein>
    <recommendedName>
        <fullName evidence="4">Coagulation factor VII</fullName>
        <ecNumber evidence="3">3.4.21.21</ecNumber>
    </recommendedName>
    <alternativeName>
        <fullName evidence="17">Serum prothrombin conversion accelerator</fullName>
    </alternativeName>
</protein>
<dbReference type="InterPro" id="IPR001254">
    <property type="entry name" value="Trypsin_dom"/>
</dbReference>
<evidence type="ECO:0000256" key="19">
    <source>
        <dbReference type="PIRSR" id="PIRSR001143-1"/>
    </source>
</evidence>
<evidence type="ECO:0000259" key="24">
    <source>
        <dbReference type="PROSITE" id="PS50998"/>
    </source>
</evidence>
<dbReference type="PROSITE" id="PS00010">
    <property type="entry name" value="ASX_HYDROXYL"/>
    <property type="match status" value="1"/>
</dbReference>
<dbReference type="PROSITE" id="PS00022">
    <property type="entry name" value="EGF_1"/>
    <property type="match status" value="1"/>
</dbReference>
<proteinExistence type="predicted"/>
<dbReference type="InterPro" id="IPR001314">
    <property type="entry name" value="Peptidase_S1A"/>
</dbReference>
<feature type="disulfide bond" evidence="20">
    <location>
        <begin position="172"/>
        <end position="181"/>
    </location>
</feature>
<evidence type="ECO:0000256" key="10">
    <source>
        <dbReference type="ARBA" id="ARBA00022729"/>
    </source>
</evidence>
<dbReference type="InterPro" id="IPR035972">
    <property type="entry name" value="GLA-like_dom_SF"/>
</dbReference>
<keyword evidence="7 20" id="KW-0245">EGF-like domain</keyword>
<dbReference type="SMART" id="SM00020">
    <property type="entry name" value="Tryp_SPc"/>
    <property type="match status" value="1"/>
</dbReference>
<dbReference type="PRINTS" id="PR00722">
    <property type="entry name" value="CHYMOTRYPSIN"/>
</dbReference>
<dbReference type="CDD" id="cd00190">
    <property type="entry name" value="Tryp_SPc"/>
    <property type="match status" value="1"/>
</dbReference>
<keyword evidence="12 21" id="KW-0378">Hydrolase</keyword>
<evidence type="ECO:0000256" key="6">
    <source>
        <dbReference type="ARBA" id="ARBA00022525"/>
    </source>
</evidence>
<evidence type="ECO:0000256" key="11">
    <source>
        <dbReference type="ARBA" id="ARBA00022737"/>
    </source>
</evidence>
<evidence type="ECO:0000256" key="7">
    <source>
        <dbReference type="ARBA" id="ARBA00022536"/>
    </source>
</evidence>